<sequence>MASRCAPGVDPRIHGDLSPSIQRTSTMSPPGNLYVTMQPKPGLSLDQFHEWYNNEHGPTRLRLPQIFSNGLRYKATDGQEPTYLAAYDVTSMPHLETETYLTLRANRSPREAETIGQVDVKRYFWDLVHSNESGKFVPLEKLTDEEAEGLQTTAVTIELKDVEGAAEEYQKWLVEEHIPMLAKVPGWLRSRAFKTSYLEGQGKTTFLALHDYAKENGQGGEEHKASMDTPWRTKVFDKFVASKGRRTYSLFYVFGPAPRELEALSKLPSTAAFTSPDSKQSTTPGPNAAINSFITTSDSLVIPYRLEGNPDPKAPTIAFTNSLLTSLHMWDPLVEILKRERPEFRILRYDTRGRHAVPQPPVAATVDRLTDDIREVLDALRITKLHTLIGVSFGGVTTLNFAIKYPERLQQFIACDFNPTSSAANTQAWKDRTALAEENNGKGIEKLAGQTVQRWFHPSTNAETVKWMTEMVAANDVEGFKYSNTALWDYDLKPQMGGCKVRGLFVVGEEDAKGALVKAMDASKGLLGDNGAELKIVPQTGHLPMAENPQAFWEAVKEFL</sequence>
<evidence type="ECO:0000256" key="1">
    <source>
        <dbReference type="SAM" id="MobiDB-lite"/>
    </source>
</evidence>
<accession>F9FSG5</accession>
<protein>
    <recommendedName>
        <fullName evidence="2">AB hydrolase-1 domain-containing protein</fullName>
    </recommendedName>
</protein>
<dbReference type="PANTHER" id="PTHR43798:SF33">
    <property type="entry name" value="HYDROLASE, PUTATIVE (AFU_ORTHOLOGUE AFUA_2G14860)-RELATED"/>
    <property type="match status" value="1"/>
</dbReference>
<dbReference type="InterPro" id="IPR029058">
    <property type="entry name" value="AB_hydrolase_fold"/>
</dbReference>
<dbReference type="SUPFAM" id="SSF53474">
    <property type="entry name" value="alpha/beta-Hydrolases"/>
    <property type="match status" value="1"/>
</dbReference>
<gene>
    <name evidence="3" type="ORF">FOXB_09346</name>
</gene>
<dbReference type="InterPro" id="IPR000073">
    <property type="entry name" value="AB_hydrolase_1"/>
</dbReference>
<feature type="domain" description="AB hydrolase-1" evidence="2">
    <location>
        <begin position="321"/>
        <end position="441"/>
    </location>
</feature>
<evidence type="ECO:0000259" key="2">
    <source>
        <dbReference type="Pfam" id="PF00561"/>
    </source>
</evidence>
<dbReference type="OrthoDB" id="2851338at2759"/>
<feature type="region of interest" description="Disordered" evidence="1">
    <location>
        <begin position="1"/>
        <end position="30"/>
    </location>
</feature>
<dbReference type="PANTHER" id="PTHR43798">
    <property type="entry name" value="MONOACYLGLYCEROL LIPASE"/>
    <property type="match status" value="1"/>
</dbReference>
<dbReference type="STRING" id="660025.F9FSG5"/>
<feature type="compositionally biased region" description="Polar residues" evidence="1">
    <location>
        <begin position="19"/>
        <end position="29"/>
    </location>
</feature>
<organism evidence="3">
    <name type="scientific">Fusarium oxysporum (strain Fo5176)</name>
    <name type="common">Fusarium vascular wilt</name>
    <dbReference type="NCBI Taxonomy" id="660025"/>
    <lineage>
        <taxon>Eukaryota</taxon>
        <taxon>Fungi</taxon>
        <taxon>Dikarya</taxon>
        <taxon>Ascomycota</taxon>
        <taxon>Pezizomycotina</taxon>
        <taxon>Sordariomycetes</taxon>
        <taxon>Hypocreomycetidae</taxon>
        <taxon>Hypocreales</taxon>
        <taxon>Nectriaceae</taxon>
        <taxon>Fusarium</taxon>
        <taxon>Fusarium oxysporum species complex</taxon>
    </lineage>
</organism>
<dbReference type="SUPFAM" id="SSF54909">
    <property type="entry name" value="Dimeric alpha+beta barrel"/>
    <property type="match status" value="1"/>
</dbReference>
<dbReference type="PaxDb" id="5507-FOXG_11122P0"/>
<dbReference type="EMBL" id="AFQF01002556">
    <property type="protein sequence ID" value="EGU80071.1"/>
    <property type="molecule type" value="Genomic_DNA"/>
</dbReference>
<proteinExistence type="predicted"/>
<dbReference type="InterPro" id="IPR011008">
    <property type="entry name" value="Dimeric_a/b-barrel"/>
</dbReference>
<reference evidence="3" key="1">
    <citation type="journal article" date="2012" name="Mol. Plant Microbe Interact.">
        <title>A highly conserved effector in Fusarium oxysporum is required for full virulence on Arabidopsis.</title>
        <authorList>
            <person name="Thatcher L.F."/>
            <person name="Gardiner D.M."/>
            <person name="Kazan K."/>
            <person name="Manners J."/>
        </authorList>
    </citation>
    <scope>NUCLEOTIDE SEQUENCE [LARGE SCALE GENOMIC DNA]</scope>
    <source>
        <strain evidence="3">Fo5176</strain>
    </source>
</reference>
<dbReference type="GO" id="GO:0016020">
    <property type="term" value="C:membrane"/>
    <property type="evidence" value="ECO:0007669"/>
    <property type="project" value="TreeGrafter"/>
</dbReference>
<dbReference type="Pfam" id="PF00561">
    <property type="entry name" value="Abhydrolase_1"/>
    <property type="match status" value="1"/>
</dbReference>
<dbReference type="AlphaFoldDB" id="F9FSG5"/>
<evidence type="ECO:0000313" key="3">
    <source>
        <dbReference type="EMBL" id="EGU80071.1"/>
    </source>
</evidence>
<name>F9FSG5_FUSOF</name>
<dbReference type="Gene3D" id="3.40.50.1820">
    <property type="entry name" value="alpha/beta hydrolase"/>
    <property type="match status" value="1"/>
</dbReference>
<comment type="caution">
    <text evidence="3">The sequence shown here is derived from an EMBL/GenBank/DDBJ whole genome shotgun (WGS) entry which is preliminary data.</text>
</comment>
<dbReference type="InterPro" id="IPR050266">
    <property type="entry name" value="AB_hydrolase_sf"/>
</dbReference>